<evidence type="ECO:0000259" key="1">
    <source>
        <dbReference type="PROSITE" id="PS51549"/>
    </source>
</evidence>
<dbReference type="SUPFAM" id="SSF56219">
    <property type="entry name" value="DNase I-like"/>
    <property type="match status" value="1"/>
</dbReference>
<dbReference type="GO" id="GO:0003824">
    <property type="term" value="F:catalytic activity"/>
    <property type="evidence" value="ECO:0007669"/>
    <property type="project" value="InterPro"/>
</dbReference>
<sequence>MKTRSPLLILGGFNVKHPDWGYSKAGGPGRRLSELAQDLNLSLLTDPTQPTMCAVTPPRTSASAAACATRAGPTRTSFAHVDITSNVDYPRPAIVAAHISGAHNTRADAIIVDDKRTLVLKNFHYDGSAPGR</sequence>
<accession>A0A9D4T6J5</accession>
<name>A0A9D4T6J5_RHISA</name>
<feature type="domain" description="DM13" evidence="1">
    <location>
        <begin position="92"/>
        <end position="132"/>
    </location>
</feature>
<reference evidence="2" key="1">
    <citation type="journal article" date="2020" name="Cell">
        <title>Large-Scale Comparative Analyses of Tick Genomes Elucidate Their Genetic Diversity and Vector Capacities.</title>
        <authorList>
            <consortium name="Tick Genome and Microbiome Consortium (TIGMIC)"/>
            <person name="Jia N."/>
            <person name="Wang J."/>
            <person name="Shi W."/>
            <person name="Du L."/>
            <person name="Sun Y."/>
            <person name="Zhan W."/>
            <person name="Jiang J.F."/>
            <person name="Wang Q."/>
            <person name="Zhang B."/>
            <person name="Ji P."/>
            <person name="Bell-Sakyi L."/>
            <person name="Cui X.M."/>
            <person name="Yuan T.T."/>
            <person name="Jiang B.G."/>
            <person name="Yang W.F."/>
            <person name="Lam T.T."/>
            <person name="Chang Q.C."/>
            <person name="Ding S.J."/>
            <person name="Wang X.J."/>
            <person name="Zhu J.G."/>
            <person name="Ruan X.D."/>
            <person name="Zhao L."/>
            <person name="Wei J.T."/>
            <person name="Ye R.Z."/>
            <person name="Que T.C."/>
            <person name="Du C.H."/>
            <person name="Zhou Y.H."/>
            <person name="Cheng J.X."/>
            <person name="Dai P.F."/>
            <person name="Guo W.B."/>
            <person name="Han X.H."/>
            <person name="Huang E.J."/>
            <person name="Li L.F."/>
            <person name="Wei W."/>
            <person name="Gao Y.C."/>
            <person name="Liu J.Z."/>
            <person name="Shao H.Z."/>
            <person name="Wang X."/>
            <person name="Wang C.C."/>
            <person name="Yang T.C."/>
            <person name="Huo Q.B."/>
            <person name="Li W."/>
            <person name="Chen H.Y."/>
            <person name="Chen S.E."/>
            <person name="Zhou L.G."/>
            <person name="Ni X.B."/>
            <person name="Tian J.H."/>
            <person name="Sheng Y."/>
            <person name="Liu T."/>
            <person name="Pan Y.S."/>
            <person name="Xia L.Y."/>
            <person name="Li J."/>
            <person name="Zhao F."/>
            <person name="Cao W.C."/>
        </authorList>
    </citation>
    <scope>NUCLEOTIDE SEQUENCE</scope>
    <source>
        <strain evidence="2">Rsan-2018</strain>
    </source>
</reference>
<dbReference type="Pfam" id="PF14529">
    <property type="entry name" value="Exo_endo_phos_2"/>
    <property type="match status" value="1"/>
</dbReference>
<dbReference type="Gene3D" id="3.60.10.10">
    <property type="entry name" value="Endonuclease/exonuclease/phosphatase"/>
    <property type="match status" value="1"/>
</dbReference>
<reference evidence="2" key="2">
    <citation type="submission" date="2021-09" db="EMBL/GenBank/DDBJ databases">
        <authorList>
            <person name="Jia N."/>
            <person name="Wang J."/>
            <person name="Shi W."/>
            <person name="Du L."/>
            <person name="Sun Y."/>
            <person name="Zhan W."/>
            <person name="Jiang J."/>
            <person name="Wang Q."/>
            <person name="Zhang B."/>
            <person name="Ji P."/>
            <person name="Sakyi L.B."/>
            <person name="Cui X."/>
            <person name="Yuan T."/>
            <person name="Jiang B."/>
            <person name="Yang W."/>
            <person name="Lam T.T.-Y."/>
            <person name="Chang Q."/>
            <person name="Ding S."/>
            <person name="Wang X."/>
            <person name="Zhu J."/>
            <person name="Ruan X."/>
            <person name="Zhao L."/>
            <person name="Wei J."/>
            <person name="Que T."/>
            <person name="Du C."/>
            <person name="Cheng J."/>
            <person name="Dai P."/>
            <person name="Han X."/>
            <person name="Huang E."/>
            <person name="Gao Y."/>
            <person name="Liu J."/>
            <person name="Shao H."/>
            <person name="Ye R."/>
            <person name="Li L."/>
            <person name="Wei W."/>
            <person name="Wang X."/>
            <person name="Wang C."/>
            <person name="Huo Q."/>
            <person name="Li W."/>
            <person name="Guo W."/>
            <person name="Chen H."/>
            <person name="Chen S."/>
            <person name="Zhou L."/>
            <person name="Zhou L."/>
            <person name="Ni X."/>
            <person name="Tian J."/>
            <person name="Zhou Y."/>
            <person name="Sheng Y."/>
            <person name="Liu T."/>
            <person name="Pan Y."/>
            <person name="Xia L."/>
            <person name="Li J."/>
            <person name="Zhao F."/>
            <person name="Cao W."/>
        </authorList>
    </citation>
    <scope>NUCLEOTIDE SEQUENCE</scope>
    <source>
        <strain evidence="2">Rsan-2018</strain>
        <tissue evidence="2">Larvae</tissue>
    </source>
</reference>
<proteinExistence type="predicted"/>
<evidence type="ECO:0000313" key="2">
    <source>
        <dbReference type="EMBL" id="KAH7981934.1"/>
    </source>
</evidence>
<comment type="caution">
    <text evidence="2">The sequence shown here is derived from an EMBL/GenBank/DDBJ whole genome shotgun (WGS) entry which is preliminary data.</text>
</comment>
<dbReference type="InterPro" id="IPR019545">
    <property type="entry name" value="DM13_domain"/>
</dbReference>
<dbReference type="AlphaFoldDB" id="A0A9D4T6J5"/>
<dbReference type="InterPro" id="IPR005135">
    <property type="entry name" value="Endo/exonuclease/phosphatase"/>
</dbReference>
<organism evidence="2 3">
    <name type="scientific">Rhipicephalus sanguineus</name>
    <name type="common">Brown dog tick</name>
    <name type="synonym">Ixodes sanguineus</name>
    <dbReference type="NCBI Taxonomy" id="34632"/>
    <lineage>
        <taxon>Eukaryota</taxon>
        <taxon>Metazoa</taxon>
        <taxon>Ecdysozoa</taxon>
        <taxon>Arthropoda</taxon>
        <taxon>Chelicerata</taxon>
        <taxon>Arachnida</taxon>
        <taxon>Acari</taxon>
        <taxon>Parasitiformes</taxon>
        <taxon>Ixodida</taxon>
        <taxon>Ixodoidea</taxon>
        <taxon>Ixodidae</taxon>
        <taxon>Rhipicephalinae</taxon>
        <taxon>Rhipicephalus</taxon>
        <taxon>Rhipicephalus</taxon>
    </lineage>
</organism>
<keyword evidence="3" id="KW-1185">Reference proteome</keyword>
<dbReference type="PROSITE" id="PS51549">
    <property type="entry name" value="DM13"/>
    <property type="match status" value="1"/>
</dbReference>
<protein>
    <recommendedName>
        <fullName evidence="1">DM13 domain-containing protein</fullName>
    </recommendedName>
</protein>
<dbReference type="Proteomes" id="UP000821837">
    <property type="component" value="Chromosome 1"/>
</dbReference>
<dbReference type="InterPro" id="IPR036691">
    <property type="entry name" value="Endo/exonu/phosph_ase_sf"/>
</dbReference>
<dbReference type="EMBL" id="JABSTV010001245">
    <property type="protein sequence ID" value="KAH7981934.1"/>
    <property type="molecule type" value="Genomic_DNA"/>
</dbReference>
<evidence type="ECO:0000313" key="3">
    <source>
        <dbReference type="Proteomes" id="UP000821837"/>
    </source>
</evidence>
<gene>
    <name evidence="2" type="ORF">HPB52_001815</name>
</gene>